<comment type="caution">
    <text evidence="1">The sequence shown here is derived from an EMBL/GenBank/DDBJ whole genome shotgun (WGS) entry which is preliminary data.</text>
</comment>
<sequence>MNRTGLAIHIKVVNRAVSLQPGAEASRLFPESLGGEVVRVRVAMIVARKIVFVGVCRVLFMCHEGDVSPMVKRSVTI</sequence>
<keyword evidence="2" id="KW-1185">Reference proteome</keyword>
<name>A0ABQ2N581_9MICO</name>
<proteinExistence type="predicted"/>
<dbReference type="Proteomes" id="UP000638043">
    <property type="component" value="Unassembled WGS sequence"/>
</dbReference>
<dbReference type="EMBL" id="BMMQ01000019">
    <property type="protein sequence ID" value="GGO67715.1"/>
    <property type="molecule type" value="Genomic_DNA"/>
</dbReference>
<evidence type="ECO:0000313" key="1">
    <source>
        <dbReference type="EMBL" id="GGO67715.1"/>
    </source>
</evidence>
<gene>
    <name evidence="1" type="ORF">GCM10010910_30100</name>
</gene>
<protein>
    <submittedName>
        <fullName evidence="1">Uncharacterized protein</fullName>
    </submittedName>
</protein>
<evidence type="ECO:0000313" key="2">
    <source>
        <dbReference type="Proteomes" id="UP000638043"/>
    </source>
</evidence>
<reference evidence="2" key="1">
    <citation type="journal article" date="2019" name="Int. J. Syst. Evol. Microbiol.">
        <title>The Global Catalogue of Microorganisms (GCM) 10K type strain sequencing project: providing services to taxonomists for standard genome sequencing and annotation.</title>
        <authorList>
            <consortium name="The Broad Institute Genomics Platform"/>
            <consortium name="The Broad Institute Genome Sequencing Center for Infectious Disease"/>
            <person name="Wu L."/>
            <person name="Ma J."/>
        </authorList>
    </citation>
    <scope>NUCLEOTIDE SEQUENCE [LARGE SCALE GENOMIC DNA]</scope>
    <source>
        <strain evidence="2">CGMCC 4.7181</strain>
    </source>
</reference>
<organism evidence="1 2">
    <name type="scientific">Microbacterium nanhaiense</name>
    <dbReference type="NCBI Taxonomy" id="1301026"/>
    <lineage>
        <taxon>Bacteria</taxon>
        <taxon>Bacillati</taxon>
        <taxon>Actinomycetota</taxon>
        <taxon>Actinomycetes</taxon>
        <taxon>Micrococcales</taxon>
        <taxon>Microbacteriaceae</taxon>
        <taxon>Microbacterium</taxon>
    </lineage>
</organism>
<accession>A0ABQ2N581</accession>